<protein>
    <submittedName>
        <fullName evidence="6">FAD-binding protein</fullName>
    </submittedName>
</protein>
<name>A0ABS8PCP9_9PSEU</name>
<comment type="caution">
    <text evidence="6">The sequence shown here is derived from an EMBL/GenBank/DDBJ whole genome shotgun (WGS) entry which is preliminary data.</text>
</comment>
<dbReference type="EMBL" id="JAJNDB010000005">
    <property type="protein sequence ID" value="MCD2196021.1"/>
    <property type="molecule type" value="Genomic_DNA"/>
</dbReference>
<organism evidence="6 7">
    <name type="scientific">Actinomycetospora endophytica</name>
    <dbReference type="NCBI Taxonomy" id="2291215"/>
    <lineage>
        <taxon>Bacteria</taxon>
        <taxon>Bacillati</taxon>
        <taxon>Actinomycetota</taxon>
        <taxon>Actinomycetes</taxon>
        <taxon>Pseudonocardiales</taxon>
        <taxon>Pseudonocardiaceae</taxon>
        <taxon>Actinomycetospora</taxon>
    </lineage>
</organism>
<dbReference type="Gene3D" id="3.30.70.2740">
    <property type="match status" value="1"/>
</dbReference>
<evidence type="ECO:0000256" key="3">
    <source>
        <dbReference type="ARBA" id="ARBA00022827"/>
    </source>
</evidence>
<dbReference type="Pfam" id="PF01565">
    <property type="entry name" value="FAD_binding_4"/>
    <property type="match status" value="1"/>
</dbReference>
<keyword evidence="2" id="KW-0285">Flavoprotein</keyword>
<dbReference type="InterPro" id="IPR036318">
    <property type="entry name" value="FAD-bd_PCMH-like_sf"/>
</dbReference>
<gene>
    <name evidence="6" type="ORF">LQ327_21860</name>
</gene>
<reference evidence="6 7" key="1">
    <citation type="submission" date="2021-11" db="EMBL/GenBank/DDBJ databases">
        <title>Draft genome sequence of Actinomycetospora sp. SF1 isolated from the rhizosphere soil.</title>
        <authorList>
            <person name="Duangmal K."/>
            <person name="Chantavorakit T."/>
        </authorList>
    </citation>
    <scope>NUCLEOTIDE SEQUENCE [LARGE SCALE GENOMIC DNA]</scope>
    <source>
        <strain evidence="6 7">TBRC 5722</strain>
    </source>
</reference>
<comment type="cofactor">
    <cofactor evidence="1">
        <name>FAD</name>
        <dbReference type="ChEBI" id="CHEBI:57692"/>
    </cofactor>
</comment>
<dbReference type="Gene3D" id="1.10.45.10">
    <property type="entry name" value="Vanillyl-alcohol Oxidase, Chain A, domain 4"/>
    <property type="match status" value="1"/>
</dbReference>
<dbReference type="InterPro" id="IPR004113">
    <property type="entry name" value="FAD-bd_oxidored_4_C"/>
</dbReference>
<dbReference type="PROSITE" id="PS51387">
    <property type="entry name" value="FAD_PCMH"/>
    <property type="match status" value="1"/>
</dbReference>
<feature type="domain" description="FAD-binding PCMH-type" evidence="5">
    <location>
        <begin position="41"/>
        <end position="220"/>
    </location>
</feature>
<dbReference type="Pfam" id="PF02913">
    <property type="entry name" value="FAD-oxidase_C"/>
    <property type="match status" value="1"/>
</dbReference>
<keyword evidence="7" id="KW-1185">Reference proteome</keyword>
<dbReference type="SUPFAM" id="SSF56176">
    <property type="entry name" value="FAD-binding/transporter-associated domain-like"/>
    <property type="match status" value="1"/>
</dbReference>
<accession>A0ABS8PCP9</accession>
<evidence type="ECO:0000259" key="5">
    <source>
        <dbReference type="PROSITE" id="PS51387"/>
    </source>
</evidence>
<dbReference type="InterPro" id="IPR016169">
    <property type="entry name" value="FAD-bd_PCMH_sub2"/>
</dbReference>
<evidence type="ECO:0000256" key="2">
    <source>
        <dbReference type="ARBA" id="ARBA00022630"/>
    </source>
</evidence>
<dbReference type="PANTHER" id="PTHR42934">
    <property type="entry name" value="GLYCOLATE OXIDASE SUBUNIT GLCD"/>
    <property type="match status" value="1"/>
</dbReference>
<dbReference type="Proteomes" id="UP001199469">
    <property type="component" value="Unassembled WGS sequence"/>
</dbReference>
<dbReference type="InterPro" id="IPR016166">
    <property type="entry name" value="FAD-bd_PCMH"/>
</dbReference>
<evidence type="ECO:0000256" key="1">
    <source>
        <dbReference type="ARBA" id="ARBA00001974"/>
    </source>
</evidence>
<evidence type="ECO:0000256" key="4">
    <source>
        <dbReference type="ARBA" id="ARBA00023002"/>
    </source>
</evidence>
<dbReference type="RefSeq" id="WP_230737880.1">
    <property type="nucleotide sequence ID" value="NZ_JAJNDB010000005.1"/>
</dbReference>
<dbReference type="InterPro" id="IPR051914">
    <property type="entry name" value="FAD-linked_OxidoTrans_Type4"/>
</dbReference>
<keyword evidence="4" id="KW-0560">Oxidoreductase</keyword>
<evidence type="ECO:0000313" key="7">
    <source>
        <dbReference type="Proteomes" id="UP001199469"/>
    </source>
</evidence>
<dbReference type="Gene3D" id="3.30.465.10">
    <property type="match status" value="1"/>
</dbReference>
<sequence length="461" mass="47538">MTAVAPAPVVADLRAALPADRVIDDPDVLASYAHDDAEWAPWELPAAVVRPSDTAQCQAVVQACLRHGVPVIPRGAGTGLSGGANAITGSVVVSVERMTRIHEIDGAERLAVVEPGVVNDDLRAACAARGLWYPPDPASSPWSTIGGNVATNAGGVCCVKYGVTRDYVLGMQVVNGLGELVRLGRRTAKGVAGLDLAGLMVGSEGTLGLITEVTVKLRPARAPEHTVAGYFSSIVDAGRAVAAITADGMTPSALELVDRTCLEAVDAWKNMGLSAEADVILLGRSDAPGAAGIAEAEQMLAHFDAAGAAFSAQAADAEEADALFAARRLAYPALERLGPVLTEDVCVPRAAVPEMLARIQATGERFSTTIANIAHAGDGNLHPLLITPVGDEPARERAQAAFEQILADALDLGGTVTGEHGVGLLKRHGLEAEQAPEVLAMQRAVKAALDPHGILNPGKIV</sequence>
<evidence type="ECO:0000313" key="6">
    <source>
        <dbReference type="EMBL" id="MCD2196021.1"/>
    </source>
</evidence>
<dbReference type="InterPro" id="IPR016164">
    <property type="entry name" value="FAD-linked_Oxase-like_C"/>
</dbReference>
<dbReference type="PANTHER" id="PTHR42934:SF2">
    <property type="entry name" value="GLYCOLATE OXIDASE SUBUNIT GLCD"/>
    <property type="match status" value="1"/>
</dbReference>
<dbReference type="InterPro" id="IPR006094">
    <property type="entry name" value="Oxid_FAD_bind_N"/>
</dbReference>
<proteinExistence type="predicted"/>
<dbReference type="InterPro" id="IPR016171">
    <property type="entry name" value="Vanillyl_alc_oxidase_C-sub2"/>
</dbReference>
<dbReference type="SUPFAM" id="SSF55103">
    <property type="entry name" value="FAD-linked oxidases, C-terminal domain"/>
    <property type="match status" value="1"/>
</dbReference>
<keyword evidence="3" id="KW-0274">FAD</keyword>